<dbReference type="AlphaFoldDB" id="A0AA90UH76"/>
<evidence type="ECO:0000313" key="1">
    <source>
        <dbReference type="EMBL" id="MQN13026.1"/>
    </source>
</evidence>
<sequence>MIMTYDINTIYTKYKQLTKKQRQQLLAALQSQGINIVKIEAYEYSDAPGIKHLFFYFAEDSRKAIPYFMLDSKVWEEIKLSIDRYLR</sequence>
<gene>
    <name evidence="1" type="ORF">F7D95_09380</name>
</gene>
<accession>A0AA90UH76</accession>
<proteinExistence type="predicted"/>
<dbReference type="Proteomes" id="UP000442105">
    <property type="component" value="Unassembled WGS sequence"/>
</dbReference>
<comment type="caution">
    <text evidence="1">The sequence shown here is derived from an EMBL/GenBank/DDBJ whole genome shotgun (WGS) entry which is preliminary data.</text>
</comment>
<reference evidence="2" key="1">
    <citation type="submission" date="2019-09" db="EMBL/GenBank/DDBJ databases">
        <title>Distinct polysaccharide growth profiles of human intestinal Prevotella copri isolates.</title>
        <authorList>
            <person name="Fehlner-Peach H."/>
            <person name="Magnabosco C."/>
            <person name="Raghavan V."/>
            <person name="Scher J.U."/>
            <person name="Tett A."/>
            <person name="Cox L.M."/>
            <person name="Gottsegen C."/>
            <person name="Watters A."/>
            <person name="Wiltshire- Gordon J.D."/>
            <person name="Segata N."/>
            <person name="Bonneau R."/>
            <person name="Littman D.R."/>
        </authorList>
    </citation>
    <scope>NUCLEOTIDE SEQUENCE [LARGE SCALE GENOMIC DNA]</scope>
    <source>
        <strain evidence="2">iAQ1179</strain>
    </source>
</reference>
<name>A0AA90UH76_9BACT</name>
<evidence type="ECO:0000313" key="2">
    <source>
        <dbReference type="Proteomes" id="UP000442105"/>
    </source>
</evidence>
<dbReference type="EMBL" id="VZCW01000240">
    <property type="protein sequence ID" value="MQN13026.1"/>
    <property type="molecule type" value="Genomic_DNA"/>
</dbReference>
<organism evidence="1 2">
    <name type="scientific">Segatella copri</name>
    <dbReference type="NCBI Taxonomy" id="165179"/>
    <lineage>
        <taxon>Bacteria</taxon>
        <taxon>Pseudomonadati</taxon>
        <taxon>Bacteroidota</taxon>
        <taxon>Bacteroidia</taxon>
        <taxon>Bacteroidales</taxon>
        <taxon>Prevotellaceae</taxon>
        <taxon>Segatella</taxon>
    </lineage>
</organism>
<protein>
    <submittedName>
        <fullName evidence="1">Uncharacterized protein</fullName>
    </submittedName>
</protein>